<evidence type="ECO:0000259" key="3">
    <source>
        <dbReference type="PROSITE" id="PS50125"/>
    </source>
</evidence>
<dbReference type="SUPFAM" id="SSF55073">
    <property type="entry name" value="Nucleotide cyclase"/>
    <property type="match status" value="1"/>
</dbReference>
<dbReference type="Pfam" id="PF00211">
    <property type="entry name" value="Guanylate_cyc"/>
    <property type="match status" value="1"/>
</dbReference>
<evidence type="ECO:0000313" key="4">
    <source>
        <dbReference type="EMBL" id="MFC4700825.1"/>
    </source>
</evidence>
<keyword evidence="5" id="KW-1185">Reference proteome</keyword>
<accession>A0ABV9LYX7</accession>
<proteinExistence type="predicted"/>
<dbReference type="InterPro" id="IPR050697">
    <property type="entry name" value="Adenylyl/Guanylyl_Cyclase_3/4"/>
</dbReference>
<reference evidence="5" key="1">
    <citation type="journal article" date="2019" name="Int. J. Syst. Evol. Microbiol.">
        <title>The Global Catalogue of Microorganisms (GCM) 10K type strain sequencing project: providing services to taxonomists for standard genome sequencing and annotation.</title>
        <authorList>
            <consortium name="The Broad Institute Genomics Platform"/>
            <consortium name="The Broad Institute Genome Sequencing Center for Infectious Disease"/>
            <person name="Wu L."/>
            <person name="Ma J."/>
        </authorList>
    </citation>
    <scope>NUCLEOTIDE SEQUENCE [LARGE SCALE GENOMIC DNA]</scope>
    <source>
        <strain evidence="5">KACC 12507</strain>
    </source>
</reference>
<dbReference type="InterPro" id="IPR019734">
    <property type="entry name" value="TPR_rpt"/>
</dbReference>
<dbReference type="InterPro" id="IPR029787">
    <property type="entry name" value="Nucleotide_cyclase"/>
</dbReference>
<dbReference type="Proteomes" id="UP001595897">
    <property type="component" value="Unassembled WGS sequence"/>
</dbReference>
<keyword evidence="1" id="KW-0802">TPR repeat</keyword>
<dbReference type="PROSITE" id="PS50005">
    <property type="entry name" value="TPR"/>
    <property type="match status" value="1"/>
</dbReference>
<organism evidence="4 5">
    <name type="scientific">Glaciecola siphonariae</name>
    <dbReference type="NCBI Taxonomy" id="521012"/>
    <lineage>
        <taxon>Bacteria</taxon>
        <taxon>Pseudomonadati</taxon>
        <taxon>Pseudomonadota</taxon>
        <taxon>Gammaproteobacteria</taxon>
        <taxon>Alteromonadales</taxon>
        <taxon>Alteromonadaceae</taxon>
        <taxon>Glaciecola</taxon>
    </lineage>
</organism>
<evidence type="ECO:0000256" key="2">
    <source>
        <dbReference type="SAM" id="Phobius"/>
    </source>
</evidence>
<dbReference type="PANTHER" id="PTHR43081">
    <property type="entry name" value="ADENYLATE CYCLASE, TERMINAL-DIFFERENTIATION SPECIFIC-RELATED"/>
    <property type="match status" value="1"/>
</dbReference>
<gene>
    <name evidence="4" type="ORF">ACFO4O_11695</name>
</gene>
<dbReference type="Gene3D" id="3.30.70.1230">
    <property type="entry name" value="Nucleotide cyclase"/>
    <property type="match status" value="1"/>
</dbReference>
<comment type="caution">
    <text evidence="4">The sequence shown here is derived from an EMBL/GenBank/DDBJ whole genome shotgun (WGS) entry which is preliminary data.</text>
</comment>
<feature type="repeat" description="TPR" evidence="1">
    <location>
        <begin position="309"/>
        <end position="342"/>
    </location>
</feature>
<dbReference type="PROSITE" id="PS50125">
    <property type="entry name" value="GUANYLATE_CYCLASE_2"/>
    <property type="match status" value="1"/>
</dbReference>
<keyword evidence="2" id="KW-1133">Transmembrane helix</keyword>
<name>A0ABV9LYX7_9ALTE</name>
<dbReference type="CDD" id="cd07302">
    <property type="entry name" value="CHD"/>
    <property type="match status" value="1"/>
</dbReference>
<evidence type="ECO:0000313" key="5">
    <source>
        <dbReference type="Proteomes" id="UP001595897"/>
    </source>
</evidence>
<dbReference type="SMART" id="SM00044">
    <property type="entry name" value="CYCc"/>
    <property type="match status" value="1"/>
</dbReference>
<evidence type="ECO:0000256" key="1">
    <source>
        <dbReference type="PROSITE-ProRule" id="PRU00339"/>
    </source>
</evidence>
<feature type="domain" description="Guanylate cyclase" evidence="3">
    <location>
        <begin position="111"/>
        <end position="244"/>
    </location>
</feature>
<keyword evidence="2" id="KW-0472">Membrane</keyword>
<keyword evidence="2" id="KW-0812">Transmembrane</keyword>
<dbReference type="RefSeq" id="WP_382408716.1">
    <property type="nucleotide sequence ID" value="NZ_JBHSGU010000005.1"/>
</dbReference>
<dbReference type="EMBL" id="JBHSGU010000005">
    <property type="protein sequence ID" value="MFC4700825.1"/>
    <property type="molecule type" value="Genomic_DNA"/>
</dbReference>
<sequence>MSFGQFAIPLLVLLSIAVCAMGYTIVRLRNRLKQLTRNMLGNLPQLHTNEEPEPEAEEPPFTDRRFVDKADEAQRLIKTFQKFVPKQFVDHIKGQNDGSIELGKAAADEVAILFCDIRGFTGLSEQMQPHELMKFLNSYFLRMNDAIHQNNGFIDKFIGDAIMALFDHPGGNNSNKALDSIRAAIDLQAALAMYNKQRNSVDYPPIEIGVGVHFGPVIIGTVGCDDRMDTTVIGDSVNISYRLESLAPRYNADIIVSSQLLDQLSLDSKTEIAYRFVDFVRVKGRKEPIEVYEILNHLPKDVQLSRYKTGSMIQQGVEYRKQKDWKNAMKSFHGALMIDPEDSLVIHHMEQCHRMRIADLAGSSDGALNMV</sequence>
<protein>
    <submittedName>
        <fullName evidence="4">Adenylate/guanylate cyclase domain-containing protein</fullName>
    </submittedName>
</protein>
<dbReference type="PANTHER" id="PTHR43081:SF1">
    <property type="entry name" value="ADENYLATE CYCLASE, TERMINAL-DIFFERENTIATION SPECIFIC"/>
    <property type="match status" value="1"/>
</dbReference>
<feature type="transmembrane region" description="Helical" evidence="2">
    <location>
        <begin position="6"/>
        <end position="26"/>
    </location>
</feature>
<dbReference type="InterPro" id="IPR001054">
    <property type="entry name" value="A/G_cyclase"/>
</dbReference>